<gene>
    <name evidence="4" type="ORF">DUNSADRAFT_7992</name>
</gene>
<dbReference type="InterPro" id="IPR020841">
    <property type="entry name" value="PKS_Beta-ketoAc_synthase_dom"/>
</dbReference>
<sequence length="335" mass="34537">WDSELTPARLGGEHTIRFGTFLPDAGVFDAQAFNLPAVEAALLDPQHRLLLELSAEVFVKPSSSIDDGASRSLQWHSASAFVGASSTDYGHLAQQIRSKSSPTAYDATAATLSVASGRLSYTFGLRGPAITVDTACSSSLAAGNCAVGALRAQACHSALVGGVNLALLPDTPLMFQAAGMLSREGRCKTLSAEADGYVRAEACGVMLLTTQPAAFGDMASSRPCAVVAGSAVNQDGRSSALTAPNGPAQSEVLMAALKDASLEQLSALAMHGTATPLGDPIGGVWTDAFEGQVAVGCAFPVRQKCRRLSFPLYSEGGKNLTGCIGRDTTSRGKII</sequence>
<dbReference type="InterPro" id="IPR014031">
    <property type="entry name" value="Ketoacyl_synth_C"/>
</dbReference>
<organism evidence="4 5">
    <name type="scientific">Dunaliella salina</name>
    <name type="common">Green alga</name>
    <name type="synonym">Protococcus salinus</name>
    <dbReference type="NCBI Taxonomy" id="3046"/>
    <lineage>
        <taxon>Eukaryota</taxon>
        <taxon>Viridiplantae</taxon>
        <taxon>Chlorophyta</taxon>
        <taxon>core chlorophytes</taxon>
        <taxon>Chlorophyceae</taxon>
        <taxon>CS clade</taxon>
        <taxon>Chlamydomonadales</taxon>
        <taxon>Dunaliellaceae</taxon>
        <taxon>Dunaliella</taxon>
    </lineage>
</organism>
<dbReference type="CDD" id="cd00833">
    <property type="entry name" value="PKS"/>
    <property type="match status" value="1"/>
</dbReference>
<dbReference type="PROSITE" id="PS52004">
    <property type="entry name" value="KS3_2"/>
    <property type="match status" value="1"/>
</dbReference>
<name>A0ABQ7GKB6_DUNSA</name>
<keyword evidence="1" id="KW-0596">Phosphopantetheine</keyword>
<keyword evidence="2" id="KW-0597">Phosphoprotein</keyword>
<evidence type="ECO:0000259" key="3">
    <source>
        <dbReference type="PROSITE" id="PS52004"/>
    </source>
</evidence>
<dbReference type="InterPro" id="IPR016039">
    <property type="entry name" value="Thiolase-like"/>
</dbReference>
<dbReference type="Pfam" id="PF02801">
    <property type="entry name" value="Ketoacyl-synt_C"/>
    <property type="match status" value="1"/>
</dbReference>
<evidence type="ECO:0000256" key="2">
    <source>
        <dbReference type="ARBA" id="ARBA00022553"/>
    </source>
</evidence>
<dbReference type="EMBL" id="MU069725">
    <property type="protein sequence ID" value="KAF5835048.1"/>
    <property type="molecule type" value="Genomic_DNA"/>
</dbReference>
<dbReference type="Proteomes" id="UP000815325">
    <property type="component" value="Unassembled WGS sequence"/>
</dbReference>
<dbReference type="SMART" id="SM00825">
    <property type="entry name" value="PKS_KS"/>
    <property type="match status" value="1"/>
</dbReference>
<dbReference type="InterPro" id="IPR014030">
    <property type="entry name" value="Ketoacyl_synth_N"/>
</dbReference>
<proteinExistence type="predicted"/>
<reference evidence="4" key="1">
    <citation type="submission" date="2017-08" db="EMBL/GenBank/DDBJ databases">
        <authorList>
            <person name="Polle J.E."/>
            <person name="Barry K."/>
            <person name="Cushman J."/>
            <person name="Schmutz J."/>
            <person name="Tran D."/>
            <person name="Hathwaick L.T."/>
            <person name="Yim W.C."/>
            <person name="Jenkins J."/>
            <person name="Mckie-Krisberg Z.M."/>
            <person name="Prochnik S."/>
            <person name="Lindquist E."/>
            <person name="Dockter R.B."/>
            <person name="Adam C."/>
            <person name="Molina H."/>
            <person name="Bunkerborg J."/>
            <person name="Jin E."/>
            <person name="Buchheim M."/>
            <person name="Magnuson J."/>
        </authorList>
    </citation>
    <scope>NUCLEOTIDE SEQUENCE</scope>
    <source>
        <strain evidence="4">CCAP 19/18</strain>
    </source>
</reference>
<comment type="caution">
    <text evidence="4">The sequence shown here is derived from an EMBL/GenBank/DDBJ whole genome shotgun (WGS) entry which is preliminary data.</text>
</comment>
<dbReference type="Pfam" id="PF00109">
    <property type="entry name" value="ketoacyl-synt"/>
    <property type="match status" value="1"/>
</dbReference>
<feature type="domain" description="Ketosynthase family 3 (KS3)" evidence="3">
    <location>
        <begin position="1"/>
        <end position="335"/>
    </location>
</feature>
<dbReference type="PANTHER" id="PTHR43775:SF37">
    <property type="entry name" value="SI:DKEY-61P9.11"/>
    <property type="match status" value="1"/>
</dbReference>
<dbReference type="Gene3D" id="3.40.47.10">
    <property type="match status" value="1"/>
</dbReference>
<dbReference type="PANTHER" id="PTHR43775">
    <property type="entry name" value="FATTY ACID SYNTHASE"/>
    <property type="match status" value="1"/>
</dbReference>
<dbReference type="InterPro" id="IPR050091">
    <property type="entry name" value="PKS_NRPS_Biosynth_Enz"/>
</dbReference>
<evidence type="ECO:0000256" key="1">
    <source>
        <dbReference type="ARBA" id="ARBA00022450"/>
    </source>
</evidence>
<protein>
    <submittedName>
        <fullName evidence="4">Beta-ketoacyl synthase</fullName>
    </submittedName>
</protein>
<feature type="non-terminal residue" evidence="4">
    <location>
        <position position="1"/>
    </location>
</feature>
<evidence type="ECO:0000313" key="4">
    <source>
        <dbReference type="EMBL" id="KAF5835048.1"/>
    </source>
</evidence>
<dbReference type="SUPFAM" id="SSF53901">
    <property type="entry name" value="Thiolase-like"/>
    <property type="match status" value="1"/>
</dbReference>
<keyword evidence="5" id="KW-1185">Reference proteome</keyword>
<accession>A0ABQ7GKB6</accession>
<evidence type="ECO:0000313" key="5">
    <source>
        <dbReference type="Proteomes" id="UP000815325"/>
    </source>
</evidence>